<comment type="caution">
    <text evidence="2">The sequence shown here is derived from an EMBL/GenBank/DDBJ whole genome shotgun (WGS) entry which is preliminary data.</text>
</comment>
<evidence type="ECO:0000256" key="1">
    <source>
        <dbReference type="SAM" id="MobiDB-lite"/>
    </source>
</evidence>
<accession>A0ABQ8UGF8</accession>
<evidence type="ECO:0000313" key="2">
    <source>
        <dbReference type="EMBL" id="KAJ4458338.1"/>
    </source>
</evidence>
<organism evidence="2 3">
    <name type="scientific">Paratrimastix pyriformis</name>
    <dbReference type="NCBI Taxonomy" id="342808"/>
    <lineage>
        <taxon>Eukaryota</taxon>
        <taxon>Metamonada</taxon>
        <taxon>Preaxostyla</taxon>
        <taxon>Paratrimastigidae</taxon>
        <taxon>Paratrimastix</taxon>
    </lineage>
</organism>
<feature type="compositionally biased region" description="Basic and acidic residues" evidence="1">
    <location>
        <begin position="83"/>
        <end position="93"/>
    </location>
</feature>
<sequence length="236" mass="25621">MCVGAFQTEAELIRWRTAALHAQEEARWAQRQLNELRARDAAAPPGRTSPASEFDEQTFRRPRVTDLAAHPAERQSPCSSHTEGSERLPRPPDEDVSTAGLRRSESHATHRAQGNRGISAASYEAPSDPLIVIDRGTFYAFLAPMAGHAAGQISVEVTPTSLLIHCPIDLPAPFGPALATTPCPGTGWAKQSWTCRYSFAERVVPSTLEAGPPDRGLVLGRVEKEVAADEPNRLQL</sequence>
<proteinExistence type="predicted"/>
<evidence type="ECO:0000313" key="3">
    <source>
        <dbReference type="Proteomes" id="UP001141327"/>
    </source>
</evidence>
<keyword evidence="3" id="KW-1185">Reference proteome</keyword>
<dbReference type="EMBL" id="JAPMOS010000030">
    <property type="protein sequence ID" value="KAJ4458338.1"/>
    <property type="molecule type" value="Genomic_DNA"/>
</dbReference>
<protein>
    <submittedName>
        <fullName evidence="2">Uncharacterized protein</fullName>
    </submittedName>
</protein>
<reference evidence="2" key="1">
    <citation type="journal article" date="2022" name="bioRxiv">
        <title>Genomics of Preaxostyla Flagellates Illuminates Evolutionary Transitions and the Path Towards Mitochondrial Loss.</title>
        <authorList>
            <person name="Novak L.V.F."/>
            <person name="Treitli S.C."/>
            <person name="Pyrih J."/>
            <person name="Halakuc P."/>
            <person name="Pipaliya S.V."/>
            <person name="Vacek V."/>
            <person name="Brzon O."/>
            <person name="Soukal P."/>
            <person name="Eme L."/>
            <person name="Dacks J.B."/>
            <person name="Karnkowska A."/>
            <person name="Elias M."/>
            <person name="Hampl V."/>
        </authorList>
    </citation>
    <scope>NUCLEOTIDE SEQUENCE</scope>
    <source>
        <strain evidence="2">RCP-MX</strain>
    </source>
</reference>
<dbReference type="Proteomes" id="UP001141327">
    <property type="component" value="Unassembled WGS sequence"/>
</dbReference>
<gene>
    <name evidence="2" type="ORF">PAPYR_5881</name>
</gene>
<name>A0ABQ8UGF8_9EUKA</name>
<feature type="region of interest" description="Disordered" evidence="1">
    <location>
        <begin position="39"/>
        <end position="120"/>
    </location>
</feature>